<sequence length="134" mass="15463">MYSSTAGVGSSLQYLKKFPEYQNNQLLILAGLEMTIAYELLEARRRIWCSIFWKRSNSATKFAVNKKMEGIAFDAGTSIVNAGKLLNQYYEEHEINDLDREAWSQIIMSLINANRWLKEQFGVDCKSKQLKIDL</sequence>
<name>K9UCI4_CHAP6</name>
<protein>
    <submittedName>
        <fullName evidence="1">Uncharacterized protein</fullName>
    </submittedName>
</protein>
<proteinExistence type="predicted"/>
<keyword evidence="2" id="KW-1185">Reference proteome</keyword>
<gene>
    <name evidence="1" type="ORF">Cha6605_1371</name>
</gene>
<dbReference type="HOGENOM" id="CLU_1934286_0_0_3"/>
<reference evidence="1 2" key="1">
    <citation type="submission" date="2012-05" db="EMBL/GenBank/DDBJ databases">
        <title>Finished chromosome of genome of Chamaesiphon sp. PCC 6605.</title>
        <authorList>
            <consortium name="US DOE Joint Genome Institute"/>
            <person name="Gugger M."/>
            <person name="Coursin T."/>
            <person name="Rippka R."/>
            <person name="Tandeau De Marsac N."/>
            <person name="Huntemann M."/>
            <person name="Wei C.-L."/>
            <person name="Han J."/>
            <person name="Detter J.C."/>
            <person name="Han C."/>
            <person name="Tapia R."/>
            <person name="Chen A."/>
            <person name="Kyrpides N."/>
            <person name="Mavromatis K."/>
            <person name="Markowitz V."/>
            <person name="Szeto E."/>
            <person name="Ivanova N."/>
            <person name="Pagani I."/>
            <person name="Pati A."/>
            <person name="Goodwin L."/>
            <person name="Nordberg H.P."/>
            <person name="Cantor M.N."/>
            <person name="Hua S.X."/>
            <person name="Woyke T."/>
            <person name="Kerfeld C.A."/>
        </authorList>
    </citation>
    <scope>NUCLEOTIDE SEQUENCE [LARGE SCALE GENOMIC DNA]</scope>
    <source>
        <strain evidence="2">ATCC 27169 / PCC 6605</strain>
    </source>
</reference>
<dbReference type="STRING" id="1173020.Cha6605_1371"/>
<accession>K9UCI4</accession>
<organism evidence="1 2">
    <name type="scientific">Chamaesiphon minutus (strain ATCC 27169 / PCC 6605)</name>
    <dbReference type="NCBI Taxonomy" id="1173020"/>
    <lineage>
        <taxon>Bacteria</taxon>
        <taxon>Bacillati</taxon>
        <taxon>Cyanobacteriota</taxon>
        <taxon>Cyanophyceae</taxon>
        <taxon>Gomontiellales</taxon>
        <taxon>Chamaesiphonaceae</taxon>
        <taxon>Chamaesiphon</taxon>
    </lineage>
</organism>
<dbReference type="AlphaFoldDB" id="K9UCI4"/>
<dbReference type="OrthoDB" id="515673at2"/>
<dbReference type="RefSeq" id="WP_015158734.1">
    <property type="nucleotide sequence ID" value="NC_019697.1"/>
</dbReference>
<dbReference type="Proteomes" id="UP000010366">
    <property type="component" value="Chromosome"/>
</dbReference>
<dbReference type="KEGG" id="cmp:Cha6605_1371"/>
<evidence type="ECO:0000313" key="1">
    <source>
        <dbReference type="EMBL" id="AFY92550.1"/>
    </source>
</evidence>
<dbReference type="EMBL" id="CP003600">
    <property type="protein sequence ID" value="AFY92550.1"/>
    <property type="molecule type" value="Genomic_DNA"/>
</dbReference>
<evidence type="ECO:0000313" key="2">
    <source>
        <dbReference type="Proteomes" id="UP000010366"/>
    </source>
</evidence>